<dbReference type="Gene3D" id="3.30.450.40">
    <property type="match status" value="1"/>
</dbReference>
<proteinExistence type="predicted"/>
<dbReference type="PANTHER" id="PTHR38765">
    <property type="entry name" value="DUF484 DOMAIN-CONTAINING PROTEIN"/>
    <property type="match status" value="1"/>
</dbReference>
<dbReference type="Pfam" id="PF04340">
    <property type="entry name" value="DUF484"/>
    <property type="match status" value="1"/>
</dbReference>
<comment type="caution">
    <text evidence="1">The sequence shown here is derived from an EMBL/GenBank/DDBJ whole genome shotgun (WGS) entry which is preliminary data.</text>
</comment>
<dbReference type="RefSeq" id="WP_382174209.1">
    <property type="nucleotide sequence ID" value="NZ_JBHRXX010000005.1"/>
</dbReference>
<name>A0ABV7W3F8_9BURK</name>
<gene>
    <name evidence="1" type="ORF">ACFOPI_12255</name>
</gene>
<evidence type="ECO:0000313" key="1">
    <source>
        <dbReference type="EMBL" id="MFC3684369.1"/>
    </source>
</evidence>
<organism evidence="1 2">
    <name type="scientific">Hydrogenophaga luteola</name>
    <dbReference type="NCBI Taxonomy" id="1591122"/>
    <lineage>
        <taxon>Bacteria</taxon>
        <taxon>Pseudomonadati</taxon>
        <taxon>Pseudomonadota</taxon>
        <taxon>Betaproteobacteria</taxon>
        <taxon>Burkholderiales</taxon>
        <taxon>Comamonadaceae</taxon>
        <taxon>Hydrogenophaga</taxon>
    </lineage>
</organism>
<accession>A0ABV7W3F8</accession>
<sequence length="226" mass="24521">MTDPTIPPITEDDIANYLANTPDFFERHAGVLAAVQLSSPHGQRAVSLQERQAEMLREKIKGLELRSAEMIRHGQENSAIADRLHRWTRELLMTRDTQDLPLVAAREMAAQFNVPQVAIKLWGVAEDFSGQSYAQGASDDVQAFASSLPRPYCGANPGLEAAGWLVDPGAVASLALIPLRAGEGQDAFGLLVLGSPDPQRFAADMGTEFLERMGDLTSAALSRLRP</sequence>
<keyword evidence="2" id="KW-1185">Reference proteome</keyword>
<dbReference type="InterPro" id="IPR007435">
    <property type="entry name" value="DUF484"/>
</dbReference>
<dbReference type="EMBL" id="JBHRXX010000005">
    <property type="protein sequence ID" value="MFC3684369.1"/>
    <property type="molecule type" value="Genomic_DNA"/>
</dbReference>
<dbReference type="Proteomes" id="UP001595729">
    <property type="component" value="Unassembled WGS sequence"/>
</dbReference>
<protein>
    <submittedName>
        <fullName evidence="1">DUF484 family protein</fullName>
    </submittedName>
</protein>
<reference evidence="2" key="1">
    <citation type="journal article" date="2019" name="Int. J. Syst. Evol. Microbiol.">
        <title>The Global Catalogue of Microorganisms (GCM) 10K type strain sequencing project: providing services to taxonomists for standard genome sequencing and annotation.</title>
        <authorList>
            <consortium name="The Broad Institute Genomics Platform"/>
            <consortium name="The Broad Institute Genome Sequencing Center for Infectious Disease"/>
            <person name="Wu L."/>
            <person name="Ma J."/>
        </authorList>
    </citation>
    <scope>NUCLEOTIDE SEQUENCE [LARGE SCALE GENOMIC DNA]</scope>
    <source>
        <strain evidence="2">KCTC 42501</strain>
    </source>
</reference>
<dbReference type="PANTHER" id="PTHR38765:SF1">
    <property type="entry name" value="DUF484 DOMAIN-CONTAINING PROTEIN"/>
    <property type="match status" value="1"/>
</dbReference>
<dbReference type="InterPro" id="IPR029016">
    <property type="entry name" value="GAF-like_dom_sf"/>
</dbReference>
<evidence type="ECO:0000313" key="2">
    <source>
        <dbReference type="Proteomes" id="UP001595729"/>
    </source>
</evidence>